<sequence length="332" mass="38903">MKEILREIGMIARALDSISNIEFKEYNLTKGQYLYLVRICENPGMIQEKLAEMIKVDRTTAARAIKNLEANGLVHKKEDPHNKKIKKLFATDQGEQIYPMIKKENDYSNLVALEGLSEAETDLIFDLLQKVRKNVEKDWTFVKKGNKRNYQDGIKERSAQMSITIRPCTLEDIEELQEISYQTFNETFREQNSPENIDHYLEKAFNRPQLEEELKNPYSQFFFADVNNELAGYLKINTDQAQSEEMSEDALEIERIYIKQSFQKHGVGKYLFQQALHIAQQLNKQQMWLGVWEKNDNAIAFYQKLGFELTGQHSFYMGDEQQTDLIMTKRPL</sequence>
<dbReference type="PROSITE" id="PS51186">
    <property type="entry name" value="GNAT"/>
    <property type="match status" value="1"/>
</dbReference>
<reference evidence="6 7" key="1">
    <citation type="submission" date="2016-08" db="EMBL/GenBank/DDBJ databases">
        <title>Genome sequencing of Paenibacillus sp. TI45-13ar, isolated from Korean traditional nuruk.</title>
        <authorList>
            <person name="Kim S.-J."/>
        </authorList>
    </citation>
    <scope>NUCLEOTIDE SEQUENCE [LARGE SCALE GENOMIC DNA]</scope>
    <source>
        <strain evidence="6 7">TI45-13ar</strain>
    </source>
</reference>
<dbReference type="SUPFAM" id="SSF46785">
    <property type="entry name" value="Winged helix' DNA-binding domain"/>
    <property type="match status" value="1"/>
</dbReference>
<name>A0A1E3KY28_9BACL</name>
<evidence type="ECO:0000259" key="4">
    <source>
        <dbReference type="PROSITE" id="PS50995"/>
    </source>
</evidence>
<feature type="domain" description="N-acetyltransferase" evidence="5">
    <location>
        <begin position="163"/>
        <end position="332"/>
    </location>
</feature>
<keyword evidence="2" id="KW-0238">DNA-binding</keyword>
<dbReference type="GO" id="GO:0003677">
    <property type="term" value="F:DNA binding"/>
    <property type="evidence" value="ECO:0007669"/>
    <property type="project" value="UniProtKB-KW"/>
</dbReference>
<dbReference type="Gene3D" id="1.10.10.10">
    <property type="entry name" value="Winged helix-like DNA-binding domain superfamily/Winged helix DNA-binding domain"/>
    <property type="match status" value="1"/>
</dbReference>
<dbReference type="AlphaFoldDB" id="A0A1E3KY28"/>
<dbReference type="STRING" id="1886670.PTI45_04143"/>
<dbReference type="PROSITE" id="PS50995">
    <property type="entry name" value="HTH_MARR_2"/>
    <property type="match status" value="1"/>
</dbReference>
<dbReference type="SUPFAM" id="SSF55729">
    <property type="entry name" value="Acyl-CoA N-acyltransferases (Nat)"/>
    <property type="match status" value="1"/>
</dbReference>
<dbReference type="CDD" id="cd04301">
    <property type="entry name" value="NAT_SF"/>
    <property type="match status" value="1"/>
</dbReference>
<evidence type="ECO:0000256" key="2">
    <source>
        <dbReference type="ARBA" id="ARBA00023125"/>
    </source>
</evidence>
<proteinExistence type="predicted"/>
<keyword evidence="3" id="KW-0804">Transcription</keyword>
<dbReference type="PANTHER" id="PTHR42756:SF2">
    <property type="entry name" value="MARR FAMILY REGULATORY PROTEIN"/>
    <property type="match status" value="1"/>
</dbReference>
<dbReference type="InterPro" id="IPR000835">
    <property type="entry name" value="HTH_MarR-typ"/>
</dbReference>
<dbReference type="InterPro" id="IPR023187">
    <property type="entry name" value="Tscrpt_reg_MarR-type_CS"/>
</dbReference>
<evidence type="ECO:0000259" key="5">
    <source>
        <dbReference type="PROSITE" id="PS51186"/>
    </source>
</evidence>
<dbReference type="PANTHER" id="PTHR42756">
    <property type="entry name" value="TRANSCRIPTIONAL REGULATOR, MARR"/>
    <property type="match status" value="1"/>
</dbReference>
<dbReference type="InterPro" id="IPR036390">
    <property type="entry name" value="WH_DNA-bd_sf"/>
</dbReference>
<dbReference type="Proteomes" id="UP000094578">
    <property type="component" value="Unassembled WGS sequence"/>
</dbReference>
<dbReference type="PROSITE" id="PS01117">
    <property type="entry name" value="HTH_MARR_1"/>
    <property type="match status" value="1"/>
</dbReference>
<organism evidence="6 7">
    <name type="scientific">Paenibacillus nuruki</name>
    <dbReference type="NCBI Taxonomy" id="1886670"/>
    <lineage>
        <taxon>Bacteria</taxon>
        <taxon>Bacillati</taxon>
        <taxon>Bacillota</taxon>
        <taxon>Bacilli</taxon>
        <taxon>Bacillales</taxon>
        <taxon>Paenibacillaceae</taxon>
        <taxon>Paenibacillus</taxon>
    </lineage>
</organism>
<dbReference type="EMBL" id="MDER01000086">
    <property type="protein sequence ID" value="ODP26303.1"/>
    <property type="molecule type" value="Genomic_DNA"/>
</dbReference>
<protein>
    <submittedName>
        <fullName evidence="6">Putative HTH-type transcriptional regulator YybA</fullName>
    </submittedName>
</protein>
<evidence type="ECO:0000313" key="6">
    <source>
        <dbReference type="EMBL" id="ODP26303.1"/>
    </source>
</evidence>
<accession>A0A1E3KY28</accession>
<dbReference type="Pfam" id="PF00583">
    <property type="entry name" value="Acetyltransf_1"/>
    <property type="match status" value="1"/>
</dbReference>
<keyword evidence="7" id="KW-1185">Reference proteome</keyword>
<evidence type="ECO:0000256" key="3">
    <source>
        <dbReference type="ARBA" id="ARBA00023163"/>
    </source>
</evidence>
<dbReference type="Gene3D" id="3.40.630.30">
    <property type="match status" value="1"/>
</dbReference>
<dbReference type="GO" id="GO:0016747">
    <property type="term" value="F:acyltransferase activity, transferring groups other than amino-acyl groups"/>
    <property type="evidence" value="ECO:0007669"/>
    <property type="project" value="InterPro"/>
</dbReference>
<dbReference type="InterPro" id="IPR000182">
    <property type="entry name" value="GNAT_dom"/>
</dbReference>
<dbReference type="SMART" id="SM00347">
    <property type="entry name" value="HTH_MARR"/>
    <property type="match status" value="1"/>
</dbReference>
<dbReference type="PATRIC" id="fig|1886670.3.peg.4173"/>
<keyword evidence="1" id="KW-0805">Transcription regulation</keyword>
<dbReference type="InterPro" id="IPR036388">
    <property type="entry name" value="WH-like_DNA-bd_sf"/>
</dbReference>
<comment type="caution">
    <text evidence="6">The sequence shown here is derived from an EMBL/GenBank/DDBJ whole genome shotgun (WGS) entry which is preliminary data.</text>
</comment>
<evidence type="ECO:0000256" key="1">
    <source>
        <dbReference type="ARBA" id="ARBA00023015"/>
    </source>
</evidence>
<dbReference type="Pfam" id="PF01047">
    <property type="entry name" value="MarR"/>
    <property type="match status" value="1"/>
</dbReference>
<feature type="domain" description="HTH marR-type" evidence="4">
    <location>
        <begin position="1"/>
        <end position="133"/>
    </location>
</feature>
<gene>
    <name evidence="6" type="ORF">PTI45_04143</name>
</gene>
<dbReference type="PRINTS" id="PR00598">
    <property type="entry name" value="HTHMARR"/>
</dbReference>
<dbReference type="GO" id="GO:0003700">
    <property type="term" value="F:DNA-binding transcription factor activity"/>
    <property type="evidence" value="ECO:0007669"/>
    <property type="project" value="InterPro"/>
</dbReference>
<dbReference type="InterPro" id="IPR016181">
    <property type="entry name" value="Acyl_CoA_acyltransferase"/>
</dbReference>
<evidence type="ECO:0000313" key="7">
    <source>
        <dbReference type="Proteomes" id="UP000094578"/>
    </source>
</evidence>